<organism evidence="1 2">
    <name type="scientific">Coraliomargarita algicola</name>
    <dbReference type="NCBI Taxonomy" id="3092156"/>
    <lineage>
        <taxon>Bacteria</taxon>
        <taxon>Pseudomonadati</taxon>
        <taxon>Verrucomicrobiota</taxon>
        <taxon>Opitutia</taxon>
        <taxon>Puniceicoccales</taxon>
        <taxon>Coraliomargaritaceae</taxon>
        <taxon>Coraliomargarita</taxon>
    </lineage>
</organism>
<evidence type="ECO:0000313" key="1">
    <source>
        <dbReference type="EMBL" id="WPJ96818.1"/>
    </source>
</evidence>
<evidence type="ECO:0000313" key="2">
    <source>
        <dbReference type="Proteomes" id="UP001324993"/>
    </source>
</evidence>
<proteinExistence type="predicted"/>
<dbReference type="Proteomes" id="UP001324993">
    <property type="component" value="Chromosome"/>
</dbReference>
<name>A0ABZ0RNY4_9BACT</name>
<keyword evidence="2" id="KW-1185">Reference proteome</keyword>
<accession>A0ABZ0RNY4</accession>
<dbReference type="RefSeq" id="WP_319833675.1">
    <property type="nucleotide sequence ID" value="NZ_CP138858.1"/>
</dbReference>
<protein>
    <submittedName>
        <fullName evidence="1">Exosortase-associated EpsI family protein</fullName>
    </submittedName>
</protein>
<reference evidence="1 2" key="1">
    <citation type="submission" date="2023-11" db="EMBL/GenBank/DDBJ databases">
        <title>Coraliomargarita sp. nov., isolated from marine algae.</title>
        <authorList>
            <person name="Lee J.K."/>
            <person name="Baek J.H."/>
            <person name="Kim J.M."/>
            <person name="Choi D.G."/>
            <person name="Jeon C.O."/>
        </authorList>
    </citation>
    <scope>NUCLEOTIDE SEQUENCE [LARGE SCALE GENOMIC DNA]</scope>
    <source>
        <strain evidence="1 2">J2-16</strain>
    </source>
</reference>
<dbReference type="EMBL" id="CP138858">
    <property type="protein sequence ID" value="WPJ96818.1"/>
    <property type="molecule type" value="Genomic_DNA"/>
</dbReference>
<gene>
    <name evidence="1" type="ORF">SH580_03750</name>
</gene>
<sequence length="195" mass="21864">MRQKQVILLFSALLLLIFTAGYMRSLELEDASVRMAAFPLSGPGFTARSVPLTDFESDILGAADGYKWIYSWKGLRYAITILDGTHNRQAVHDPRYCFRGAGWDIVDDQVISYAGGSARQLKLTRQGGSSEALFFYSNGEIVFDAPLEYWLRATLRRWLRQYGGAEPVLVMIQPLNPGVGIDRALNEFLPMLPIP</sequence>